<evidence type="ECO:0000256" key="1">
    <source>
        <dbReference type="SAM" id="MobiDB-lite"/>
    </source>
</evidence>
<organism evidence="2 3">
    <name type="scientific">Noviherbaspirillum suwonense</name>
    <dbReference type="NCBI Taxonomy" id="1224511"/>
    <lineage>
        <taxon>Bacteria</taxon>
        <taxon>Pseudomonadati</taxon>
        <taxon>Pseudomonadota</taxon>
        <taxon>Betaproteobacteria</taxon>
        <taxon>Burkholderiales</taxon>
        <taxon>Oxalobacteraceae</taxon>
        <taxon>Noviherbaspirillum</taxon>
    </lineage>
</organism>
<evidence type="ECO:0000313" key="2">
    <source>
        <dbReference type="EMBL" id="SMP68069.1"/>
    </source>
</evidence>
<comment type="caution">
    <text evidence="2">The sequence shown here is derived from an EMBL/GenBank/DDBJ whole genome shotgun (WGS) entry which is preliminary data.</text>
</comment>
<dbReference type="Proteomes" id="UP001158049">
    <property type="component" value="Unassembled WGS sequence"/>
</dbReference>
<evidence type="ECO:0000313" key="3">
    <source>
        <dbReference type="Proteomes" id="UP001158049"/>
    </source>
</evidence>
<dbReference type="EMBL" id="FXUL01000013">
    <property type="protein sequence ID" value="SMP68069.1"/>
    <property type="molecule type" value="Genomic_DNA"/>
</dbReference>
<dbReference type="RefSeq" id="WP_283443446.1">
    <property type="nucleotide sequence ID" value="NZ_FXUL01000013.1"/>
</dbReference>
<accession>A0ABY1QFM9</accession>
<feature type="compositionally biased region" description="Basic and acidic residues" evidence="1">
    <location>
        <begin position="77"/>
        <end position="90"/>
    </location>
</feature>
<feature type="compositionally biased region" description="Basic and acidic residues" evidence="1">
    <location>
        <begin position="1"/>
        <end position="13"/>
    </location>
</feature>
<feature type="compositionally biased region" description="Low complexity" evidence="1">
    <location>
        <begin position="50"/>
        <end position="70"/>
    </location>
</feature>
<proteinExistence type="predicted"/>
<sequence>MTNDTSKPDEKNKAGKGHPQDGSLVQTVVDEQLFVETAKDDQFSEMPGDPRSQAPKPRPRQAPAQGAAPASDIEPPENARETSGPEKAPEDPVEGLVLGNSGFPARGN</sequence>
<keyword evidence="3" id="KW-1185">Reference proteome</keyword>
<gene>
    <name evidence="2" type="ORF">SAMN06295970_11396</name>
</gene>
<name>A0ABY1QFM9_9BURK</name>
<feature type="region of interest" description="Disordered" evidence="1">
    <location>
        <begin position="1"/>
        <end position="108"/>
    </location>
</feature>
<protein>
    <submittedName>
        <fullName evidence="2">Uncharacterized protein</fullName>
    </submittedName>
</protein>
<reference evidence="2 3" key="1">
    <citation type="submission" date="2017-05" db="EMBL/GenBank/DDBJ databases">
        <authorList>
            <person name="Varghese N."/>
            <person name="Submissions S."/>
        </authorList>
    </citation>
    <scope>NUCLEOTIDE SEQUENCE [LARGE SCALE GENOMIC DNA]</scope>
    <source>
        <strain evidence="2 3">DSM 26001</strain>
    </source>
</reference>